<comment type="caution">
    <text evidence="3">The sequence shown here is derived from an EMBL/GenBank/DDBJ whole genome shotgun (WGS) entry which is preliminary data.</text>
</comment>
<dbReference type="AlphaFoldDB" id="A0A9Q0SMW6"/>
<protein>
    <submittedName>
        <fullName evidence="3">ALDEHYDE DEHYDROGENASE</fullName>
    </submittedName>
</protein>
<keyword evidence="4" id="KW-1185">Reference proteome</keyword>
<dbReference type="Gene3D" id="3.40.605.10">
    <property type="entry name" value="Aldehyde Dehydrogenase, Chain A, domain 1"/>
    <property type="match status" value="1"/>
</dbReference>
<dbReference type="GO" id="GO:0006081">
    <property type="term" value="P:aldehyde metabolic process"/>
    <property type="evidence" value="ECO:0007669"/>
    <property type="project" value="InterPro"/>
</dbReference>
<gene>
    <name evidence="3" type="ORF">OIU74_020843</name>
</gene>
<dbReference type="PANTHER" id="PTHR43570:SF25">
    <property type="entry name" value="ALDEHYDE DEHYDROGENASE FAMILY 3 MEMBER I1, CHLOROPLASTIC"/>
    <property type="match status" value="1"/>
</dbReference>
<dbReference type="GO" id="GO:0005737">
    <property type="term" value="C:cytoplasm"/>
    <property type="evidence" value="ECO:0007669"/>
    <property type="project" value="TreeGrafter"/>
</dbReference>
<keyword evidence="2" id="KW-0732">Signal</keyword>
<proteinExistence type="predicted"/>
<dbReference type="InterPro" id="IPR016162">
    <property type="entry name" value="Ald_DH_N"/>
</dbReference>
<sequence>MRSLFFIIFISGISKSASAALPAPTEGKKQPFDAGEAPLLVKELNESFRAGRTRSYEWRVSQLKGIGKMVEEREKDISEALYKDLSKPEFEAFASEV</sequence>
<evidence type="ECO:0000256" key="2">
    <source>
        <dbReference type="SAM" id="SignalP"/>
    </source>
</evidence>
<dbReference type="SUPFAM" id="SSF53720">
    <property type="entry name" value="ALDH-like"/>
    <property type="match status" value="1"/>
</dbReference>
<dbReference type="Proteomes" id="UP001151752">
    <property type="component" value="Chromosome 5"/>
</dbReference>
<reference evidence="3" key="1">
    <citation type="submission" date="2022-11" db="EMBL/GenBank/DDBJ databases">
        <authorList>
            <person name="Hyden B.L."/>
            <person name="Feng K."/>
            <person name="Yates T."/>
            <person name="Jawdy S."/>
            <person name="Smart L.B."/>
            <person name="Muchero W."/>
        </authorList>
    </citation>
    <scope>NUCLEOTIDE SEQUENCE</scope>
    <source>
        <tissue evidence="3">Shoot tip</tissue>
    </source>
</reference>
<feature type="chain" id="PRO_5040199122" evidence="2">
    <location>
        <begin position="20"/>
        <end position="97"/>
    </location>
</feature>
<keyword evidence="1" id="KW-0560">Oxidoreductase</keyword>
<evidence type="ECO:0000256" key="1">
    <source>
        <dbReference type="ARBA" id="ARBA00023002"/>
    </source>
</evidence>
<name>A0A9Q0SMW6_9ROSI</name>
<feature type="signal peptide" evidence="2">
    <location>
        <begin position="1"/>
        <end position="19"/>
    </location>
</feature>
<dbReference type="GO" id="GO:0004029">
    <property type="term" value="F:aldehyde dehydrogenase (NAD+) activity"/>
    <property type="evidence" value="ECO:0007669"/>
    <property type="project" value="TreeGrafter"/>
</dbReference>
<evidence type="ECO:0000313" key="3">
    <source>
        <dbReference type="EMBL" id="KAJ6682685.1"/>
    </source>
</evidence>
<organism evidence="3 4">
    <name type="scientific">Salix koriyanagi</name>
    <dbReference type="NCBI Taxonomy" id="2511006"/>
    <lineage>
        <taxon>Eukaryota</taxon>
        <taxon>Viridiplantae</taxon>
        <taxon>Streptophyta</taxon>
        <taxon>Embryophyta</taxon>
        <taxon>Tracheophyta</taxon>
        <taxon>Spermatophyta</taxon>
        <taxon>Magnoliopsida</taxon>
        <taxon>eudicotyledons</taxon>
        <taxon>Gunneridae</taxon>
        <taxon>Pentapetalae</taxon>
        <taxon>rosids</taxon>
        <taxon>fabids</taxon>
        <taxon>Malpighiales</taxon>
        <taxon>Salicaceae</taxon>
        <taxon>Saliceae</taxon>
        <taxon>Salix</taxon>
    </lineage>
</organism>
<reference evidence="3" key="2">
    <citation type="journal article" date="2023" name="Int. J. Mol. Sci.">
        <title>De Novo Assembly and Annotation of 11 Diverse Shrub Willow (Salix) Genomes Reveals Novel Gene Organization in Sex-Linked Regions.</title>
        <authorList>
            <person name="Hyden B."/>
            <person name="Feng K."/>
            <person name="Yates T.B."/>
            <person name="Jawdy S."/>
            <person name="Cereghino C."/>
            <person name="Smart L.B."/>
            <person name="Muchero W."/>
        </authorList>
    </citation>
    <scope>NUCLEOTIDE SEQUENCE</scope>
    <source>
        <tissue evidence="3">Shoot tip</tissue>
    </source>
</reference>
<dbReference type="InterPro" id="IPR016161">
    <property type="entry name" value="Ald_DH/histidinol_DH"/>
</dbReference>
<evidence type="ECO:0000313" key="4">
    <source>
        <dbReference type="Proteomes" id="UP001151752"/>
    </source>
</evidence>
<accession>A0A9Q0SMW6</accession>
<dbReference type="EMBL" id="JAPFFM010000020">
    <property type="protein sequence ID" value="KAJ6682685.1"/>
    <property type="molecule type" value="Genomic_DNA"/>
</dbReference>
<dbReference type="InterPro" id="IPR012394">
    <property type="entry name" value="Aldehyde_DH_NAD(P)"/>
</dbReference>
<dbReference type="PANTHER" id="PTHR43570">
    <property type="entry name" value="ALDEHYDE DEHYDROGENASE"/>
    <property type="match status" value="1"/>
</dbReference>